<dbReference type="PANTHER" id="PTHR21177:SF7">
    <property type="entry name" value="GH11627P"/>
    <property type="match status" value="1"/>
</dbReference>
<dbReference type="Pfam" id="PF16033">
    <property type="entry name" value="DUF4789"/>
    <property type="match status" value="1"/>
</dbReference>
<gene>
    <name evidence="4" type="ORF">DGAL_LOCUS8868</name>
</gene>
<reference evidence="4" key="1">
    <citation type="submission" date="2021-11" db="EMBL/GenBank/DDBJ databases">
        <authorList>
            <person name="Schell T."/>
        </authorList>
    </citation>
    <scope>NUCLEOTIDE SEQUENCE</scope>
    <source>
        <strain evidence="4">M5</strain>
    </source>
</reference>
<name>A0A8J2RJ91_9CRUS</name>
<evidence type="ECO:0000256" key="1">
    <source>
        <dbReference type="SAM" id="MobiDB-lite"/>
    </source>
</evidence>
<dbReference type="EMBL" id="CAKKLH010000201">
    <property type="protein sequence ID" value="CAH0105797.1"/>
    <property type="molecule type" value="Genomic_DNA"/>
</dbReference>
<proteinExistence type="predicted"/>
<feature type="domain" description="DUF4789" evidence="3">
    <location>
        <begin position="202"/>
        <end position="305"/>
    </location>
</feature>
<dbReference type="PANTHER" id="PTHR21177">
    <property type="entry name" value="IP06524P-RELATED"/>
    <property type="match status" value="1"/>
</dbReference>
<keyword evidence="2" id="KW-0732">Signal</keyword>
<evidence type="ECO:0000313" key="5">
    <source>
        <dbReference type="Proteomes" id="UP000789390"/>
    </source>
</evidence>
<feature type="chain" id="PRO_5035295409" description="DUF4789 domain-containing protein" evidence="2">
    <location>
        <begin position="25"/>
        <end position="468"/>
    </location>
</feature>
<sequence>MDGVIVSQAVLLLSVMAILLGSSAQHQSFIPEKRPGLIHPSSSIDQYSDNGRSMKSWPPNPLTYRITDRKSRKSKGKGSKRLAKLTAKMKKWLKKRDKKLEEDIFDFDNILIAMENPTPVYDQEFSANGSIPDDGCDSNSVKFDSDGQCYPLMGREPCSDPRQWVTVDPKTFKGRCTPRLCGRDRVFVVRTGLCHDIYDKSECTGGRRLYYSPYGDPVCDCPIGSYPYPNPRDDCVPLFTQGPCPYGQALTINSWSDLNCAPSQCLLDESSTIYDGDDHSHSLVGKQLIPTKNGKCYELGSKGPCSSYDGKPQLLGYDIYKGQLECVDMGNSSSPYFSSDEENELIDSVYDQFYPEYDFFRIWLVYQTLQLEEAVKPGKKKKKKIRNSASYKKRRQSHILGVFHVPGGKIPLVNPSRPGRGLGKGTNPIVPERNRRELKPAVKPGTATNCSGNQIFISATGQCRNRNF</sequence>
<feature type="compositionally biased region" description="Polar residues" evidence="1">
    <location>
        <begin position="40"/>
        <end position="53"/>
    </location>
</feature>
<evidence type="ECO:0000259" key="3">
    <source>
        <dbReference type="Pfam" id="PF16033"/>
    </source>
</evidence>
<dbReference type="OrthoDB" id="6347202at2759"/>
<dbReference type="InterPro" id="IPR031993">
    <property type="entry name" value="DUF4789"/>
</dbReference>
<dbReference type="AlphaFoldDB" id="A0A8J2RJ91"/>
<feature type="region of interest" description="Disordered" evidence="1">
    <location>
        <begin position="32"/>
        <end position="80"/>
    </location>
</feature>
<feature type="compositionally biased region" description="Basic residues" evidence="1">
    <location>
        <begin position="70"/>
        <end position="80"/>
    </location>
</feature>
<keyword evidence="5" id="KW-1185">Reference proteome</keyword>
<organism evidence="4 5">
    <name type="scientific">Daphnia galeata</name>
    <dbReference type="NCBI Taxonomy" id="27404"/>
    <lineage>
        <taxon>Eukaryota</taxon>
        <taxon>Metazoa</taxon>
        <taxon>Ecdysozoa</taxon>
        <taxon>Arthropoda</taxon>
        <taxon>Crustacea</taxon>
        <taxon>Branchiopoda</taxon>
        <taxon>Diplostraca</taxon>
        <taxon>Cladocera</taxon>
        <taxon>Anomopoda</taxon>
        <taxon>Daphniidae</taxon>
        <taxon>Daphnia</taxon>
    </lineage>
</organism>
<evidence type="ECO:0000256" key="2">
    <source>
        <dbReference type="SAM" id="SignalP"/>
    </source>
</evidence>
<protein>
    <recommendedName>
        <fullName evidence="3">DUF4789 domain-containing protein</fullName>
    </recommendedName>
</protein>
<accession>A0A8J2RJ91</accession>
<evidence type="ECO:0000313" key="4">
    <source>
        <dbReference type="EMBL" id="CAH0105797.1"/>
    </source>
</evidence>
<dbReference type="Proteomes" id="UP000789390">
    <property type="component" value="Unassembled WGS sequence"/>
</dbReference>
<feature type="signal peptide" evidence="2">
    <location>
        <begin position="1"/>
        <end position="24"/>
    </location>
</feature>
<comment type="caution">
    <text evidence="4">The sequence shown here is derived from an EMBL/GenBank/DDBJ whole genome shotgun (WGS) entry which is preliminary data.</text>
</comment>